<dbReference type="PANTHER" id="PTHR33608:SF12">
    <property type="entry name" value="DUF58 DOMAIN-CONTAINING PROTEIN"/>
    <property type="match status" value="1"/>
</dbReference>
<feature type="domain" description="DUF58" evidence="1">
    <location>
        <begin position="59"/>
        <end position="261"/>
    </location>
</feature>
<reference evidence="2 3" key="1">
    <citation type="submission" date="2019-08" db="EMBL/GenBank/DDBJ databases">
        <title>Draft genome sequence of Lysobacter sp. UKS-15.</title>
        <authorList>
            <person name="Im W.-T."/>
        </authorList>
    </citation>
    <scope>NUCLEOTIDE SEQUENCE [LARGE SCALE GENOMIC DNA]</scope>
    <source>
        <strain evidence="2 3">UKS-15</strain>
    </source>
</reference>
<evidence type="ECO:0000313" key="3">
    <source>
        <dbReference type="Proteomes" id="UP000323164"/>
    </source>
</evidence>
<accession>A0A5D8Z390</accession>
<name>A0A5D8Z390_9GAMM</name>
<dbReference type="PANTHER" id="PTHR33608">
    <property type="entry name" value="BLL2464 PROTEIN"/>
    <property type="match status" value="1"/>
</dbReference>
<dbReference type="OrthoDB" id="9776116at2"/>
<dbReference type="EMBL" id="VTRV01000102">
    <property type="protein sequence ID" value="TZF88562.1"/>
    <property type="molecule type" value="Genomic_DNA"/>
</dbReference>
<dbReference type="AlphaFoldDB" id="A0A5D8Z390"/>
<comment type="caution">
    <text evidence="2">The sequence shown here is derived from an EMBL/GenBank/DDBJ whole genome shotgun (WGS) entry which is preliminary data.</text>
</comment>
<gene>
    <name evidence="2" type="ORF">FW784_09675</name>
</gene>
<protein>
    <submittedName>
        <fullName evidence="2">DUF58 domain-containing protein</fullName>
    </submittedName>
</protein>
<dbReference type="Proteomes" id="UP000323164">
    <property type="component" value="Unassembled WGS sequence"/>
</dbReference>
<dbReference type="InterPro" id="IPR002881">
    <property type="entry name" value="DUF58"/>
</dbReference>
<proteinExistence type="predicted"/>
<sequence>MTMGGERDKVDAPGVVPSIAELVALRAVAASPRHLRRVRNANAGLASSPMRGRGMEYAESREYTAGDDARHIDWRLTARTGRAHTKVFHAERERLTLLVADTAASLYFGTRVRFKSVQAARAGAAIAWHAVGEGDRVAVMRGVAREAPVAPAGGSRGALRVINALARWYAATPADDEGLAFALERAQRLLRPGARLVLLADPSSLEAVPLHRWSALARHHDVAVVLLHDPLESQPPAMALPVAVAGGRIEVALDDAGVRQRWLARFAAPLSRATDVLPGRGVRVMGLSTADASEACLALLHRRVAGAA</sequence>
<evidence type="ECO:0000259" key="1">
    <source>
        <dbReference type="Pfam" id="PF01882"/>
    </source>
</evidence>
<dbReference type="Pfam" id="PF01882">
    <property type="entry name" value="DUF58"/>
    <property type="match status" value="1"/>
</dbReference>
<evidence type="ECO:0000313" key="2">
    <source>
        <dbReference type="EMBL" id="TZF88562.1"/>
    </source>
</evidence>
<organism evidence="2 3">
    <name type="scientific">Cognatilysobacter lacus</name>
    <dbReference type="NCBI Taxonomy" id="1643323"/>
    <lineage>
        <taxon>Bacteria</taxon>
        <taxon>Pseudomonadati</taxon>
        <taxon>Pseudomonadota</taxon>
        <taxon>Gammaproteobacteria</taxon>
        <taxon>Lysobacterales</taxon>
        <taxon>Lysobacteraceae</taxon>
        <taxon>Cognatilysobacter</taxon>
    </lineage>
</organism>
<keyword evidence="3" id="KW-1185">Reference proteome</keyword>